<dbReference type="Gene3D" id="3.30.1240.10">
    <property type="match status" value="1"/>
</dbReference>
<dbReference type="EC" id="3.1.3.23" evidence="1"/>
<dbReference type="Proteomes" id="UP001623591">
    <property type="component" value="Unassembled WGS sequence"/>
</dbReference>
<evidence type="ECO:0000313" key="1">
    <source>
        <dbReference type="EMBL" id="MFL0246428.1"/>
    </source>
</evidence>
<dbReference type="InterPro" id="IPR000150">
    <property type="entry name" value="Cof"/>
</dbReference>
<dbReference type="SFLD" id="SFLDG01144">
    <property type="entry name" value="C2.B.4:_PGP_Like"/>
    <property type="match status" value="1"/>
</dbReference>
<sequence>MYKLIAIDMDGTLLREDKTISNETLRAIQKAKTKGVKIVLSSGRPIDGIKKYLNELDLMGDGDYAIAYNGALIQATKTNKILAKTLMTLQDVSYLYELSKRLKVNIHILTINSCLTPKWNPYSQIEKDINDIPLKEVDFNNLPYDTSIVKIMMVDDPKILTKAIEKLPKEVYEKYSVLRSSPYFLEFLDKKINKGYGVALLANKLGIKSDEVICIGDAGNDIHMLQFAGLGVAMGNAFPEVKKAADYITLSNEENGVAHVIYKFVLNNVKAS</sequence>
<evidence type="ECO:0000313" key="2">
    <source>
        <dbReference type="Proteomes" id="UP001623591"/>
    </source>
</evidence>
<dbReference type="PROSITE" id="PS01229">
    <property type="entry name" value="COF_2"/>
    <property type="match status" value="1"/>
</dbReference>
<dbReference type="InterPro" id="IPR036412">
    <property type="entry name" value="HAD-like_sf"/>
</dbReference>
<dbReference type="NCBIfam" id="NF007806">
    <property type="entry name" value="PRK10513.1"/>
    <property type="match status" value="1"/>
</dbReference>
<gene>
    <name evidence="1" type="primary">yidA</name>
    <name evidence="1" type="ORF">ACJDUG_05450</name>
</gene>
<dbReference type="GO" id="GO:0050308">
    <property type="term" value="F:sugar-phosphatase activity"/>
    <property type="evidence" value="ECO:0007669"/>
    <property type="project" value="UniProtKB-EC"/>
</dbReference>
<dbReference type="PANTHER" id="PTHR10000:SF8">
    <property type="entry name" value="HAD SUPERFAMILY HYDROLASE-LIKE, TYPE 3"/>
    <property type="match status" value="1"/>
</dbReference>
<comment type="caution">
    <text evidence="1">The sequence shown here is derived from an EMBL/GenBank/DDBJ whole genome shotgun (WGS) entry which is preliminary data.</text>
</comment>
<dbReference type="SFLD" id="SFLDG01140">
    <property type="entry name" value="C2.B:_Phosphomannomutase_and_P"/>
    <property type="match status" value="1"/>
</dbReference>
<dbReference type="Gene3D" id="3.40.50.1000">
    <property type="entry name" value="HAD superfamily/HAD-like"/>
    <property type="match status" value="1"/>
</dbReference>
<dbReference type="Pfam" id="PF08282">
    <property type="entry name" value="Hydrolase_3"/>
    <property type="match status" value="1"/>
</dbReference>
<keyword evidence="2" id="KW-1185">Reference proteome</keyword>
<dbReference type="InterPro" id="IPR023214">
    <property type="entry name" value="HAD_sf"/>
</dbReference>
<dbReference type="SUPFAM" id="SSF56784">
    <property type="entry name" value="HAD-like"/>
    <property type="match status" value="1"/>
</dbReference>
<dbReference type="CDD" id="cd07516">
    <property type="entry name" value="HAD_Pase"/>
    <property type="match status" value="1"/>
</dbReference>
<dbReference type="NCBIfam" id="TIGR01484">
    <property type="entry name" value="HAD-SF-IIB"/>
    <property type="match status" value="1"/>
</dbReference>
<dbReference type="SFLD" id="SFLDS00003">
    <property type="entry name" value="Haloacid_Dehalogenase"/>
    <property type="match status" value="1"/>
</dbReference>
<accession>A0ABW8T3Z7</accession>
<dbReference type="PANTHER" id="PTHR10000">
    <property type="entry name" value="PHOSPHOSERINE PHOSPHATASE"/>
    <property type="match status" value="1"/>
</dbReference>
<dbReference type="NCBIfam" id="TIGR00099">
    <property type="entry name" value="Cof-subfamily"/>
    <property type="match status" value="1"/>
</dbReference>
<dbReference type="EMBL" id="JBJHZZ010000002">
    <property type="protein sequence ID" value="MFL0246428.1"/>
    <property type="molecule type" value="Genomic_DNA"/>
</dbReference>
<dbReference type="RefSeq" id="WP_406768896.1">
    <property type="nucleotide sequence ID" value="NZ_JBJHZZ010000002.1"/>
</dbReference>
<proteinExistence type="predicted"/>
<keyword evidence="1" id="KW-0378">Hydrolase</keyword>
<reference evidence="1 2" key="1">
    <citation type="submission" date="2024-11" db="EMBL/GenBank/DDBJ databases">
        <authorList>
            <person name="Heng Y.C."/>
            <person name="Lim A.C.H."/>
            <person name="Lee J.K.Y."/>
            <person name="Kittelmann S."/>
        </authorList>
    </citation>
    <scope>NUCLEOTIDE SEQUENCE [LARGE SCALE GENOMIC DNA]</scope>
    <source>
        <strain evidence="1 2">WILCCON 0185</strain>
    </source>
</reference>
<dbReference type="InterPro" id="IPR006379">
    <property type="entry name" value="HAD-SF_hydro_IIB"/>
</dbReference>
<organism evidence="1 2">
    <name type="scientific">Candidatus Clostridium stratigraminis</name>
    <dbReference type="NCBI Taxonomy" id="3381661"/>
    <lineage>
        <taxon>Bacteria</taxon>
        <taxon>Bacillati</taxon>
        <taxon>Bacillota</taxon>
        <taxon>Clostridia</taxon>
        <taxon>Eubacteriales</taxon>
        <taxon>Clostridiaceae</taxon>
        <taxon>Clostridium</taxon>
    </lineage>
</organism>
<protein>
    <submittedName>
        <fullName evidence="1">Sugar-phosphatase</fullName>
        <ecNumber evidence="1">3.1.3.23</ecNumber>
    </submittedName>
</protein>
<name>A0ABW8T3Z7_9CLOT</name>